<gene>
    <name evidence="2" type="ORF">BXY45_11521</name>
</gene>
<dbReference type="SUPFAM" id="SSF52540">
    <property type="entry name" value="P-loop containing nucleoside triphosphate hydrolases"/>
    <property type="match status" value="1"/>
</dbReference>
<organism evidence="2 3">
    <name type="scientific">Quadrisphaera granulorum</name>
    <dbReference type="NCBI Taxonomy" id="317664"/>
    <lineage>
        <taxon>Bacteria</taxon>
        <taxon>Bacillati</taxon>
        <taxon>Actinomycetota</taxon>
        <taxon>Actinomycetes</taxon>
        <taxon>Kineosporiales</taxon>
        <taxon>Kineosporiaceae</taxon>
        <taxon>Quadrisphaera</taxon>
    </lineage>
</organism>
<dbReference type="EMBL" id="QGDQ01000015">
    <property type="protein sequence ID" value="PWJ53004.1"/>
    <property type="molecule type" value="Genomic_DNA"/>
</dbReference>
<protein>
    <submittedName>
        <fullName evidence="2">Uncharacterized protein DUF2813</fullName>
    </submittedName>
</protein>
<feature type="domain" description="ATPase AAA-type core" evidence="1">
    <location>
        <begin position="211"/>
        <end position="306"/>
    </location>
</feature>
<evidence type="ECO:0000313" key="2">
    <source>
        <dbReference type="EMBL" id="PWJ53004.1"/>
    </source>
</evidence>
<dbReference type="InterPro" id="IPR003959">
    <property type="entry name" value="ATPase_AAA_core"/>
</dbReference>
<dbReference type="RefSeq" id="WP_170131481.1">
    <property type="nucleotide sequence ID" value="NZ_QGDQ01000015.1"/>
</dbReference>
<dbReference type="Proteomes" id="UP000245469">
    <property type="component" value="Unassembled WGS sequence"/>
</dbReference>
<dbReference type="Gene3D" id="3.40.50.300">
    <property type="entry name" value="P-loop containing nucleotide triphosphate hydrolases"/>
    <property type="match status" value="2"/>
</dbReference>
<dbReference type="GO" id="GO:0005524">
    <property type="term" value="F:ATP binding"/>
    <property type="evidence" value="ECO:0007669"/>
    <property type="project" value="InterPro"/>
</dbReference>
<dbReference type="PANTHER" id="PTHR43581:SF4">
    <property type="entry name" value="ATP_GTP PHOSPHATASE"/>
    <property type="match status" value="1"/>
</dbReference>
<evidence type="ECO:0000259" key="1">
    <source>
        <dbReference type="Pfam" id="PF13304"/>
    </source>
</evidence>
<dbReference type="PANTHER" id="PTHR43581">
    <property type="entry name" value="ATP/GTP PHOSPHATASE"/>
    <property type="match status" value="1"/>
</dbReference>
<proteinExistence type="predicted"/>
<dbReference type="InterPro" id="IPR051396">
    <property type="entry name" value="Bact_Antivir_Def_Nuclease"/>
</dbReference>
<keyword evidence="3" id="KW-1185">Reference proteome</keyword>
<dbReference type="Pfam" id="PF13304">
    <property type="entry name" value="AAA_21"/>
    <property type="match status" value="1"/>
</dbReference>
<dbReference type="InterPro" id="IPR014555">
    <property type="entry name" value="RecF-like"/>
</dbReference>
<dbReference type="AlphaFoldDB" id="A0A316A864"/>
<sequence>MYSSFTVDGFRGLDHLEVPLSRVTVVTGRNGVGKSALLEALFLHACGAHAPMNALQVLRPMRHLLPLSRSQSGESVDPWRTFFPASAPSGPIRLVASVDGKQRGIELRPAAAASSGTVLMDVEGSPRTAVGLEVRVLGEEGAEHRDHRVLVALDITGTRMSFTAEPPVNEDGFEKVRIIKDVGAVDVVDAYTALRLSGGTSALVTALRSIEPRLVSLELLASEGPTALHAVFEEGPPIPFTSLGTGIHRALTYLLAASTAPGGLLLIDEIEDGLHHSVLVSMWSHLVEATRATGTQLVVTTHSDEAIQAAVLALRDGHLDELSLVRLRDARFDNGGWAGAAAGRVRPVVLSGAAVEQVLSVSAEVR</sequence>
<reference evidence="2 3" key="1">
    <citation type="submission" date="2018-03" db="EMBL/GenBank/DDBJ databases">
        <title>Genomic Encyclopedia of Archaeal and Bacterial Type Strains, Phase II (KMG-II): from individual species to whole genera.</title>
        <authorList>
            <person name="Goeker M."/>
        </authorList>
    </citation>
    <scope>NUCLEOTIDE SEQUENCE [LARGE SCALE GENOMIC DNA]</scope>
    <source>
        <strain evidence="2 3">DSM 44889</strain>
    </source>
</reference>
<dbReference type="Pfam" id="PF11398">
    <property type="entry name" value="DUF2813"/>
    <property type="match status" value="1"/>
</dbReference>
<dbReference type="PIRSF" id="PIRSF029347">
    <property type="entry name" value="RecF"/>
    <property type="match status" value="1"/>
</dbReference>
<name>A0A316A864_9ACTN</name>
<accession>A0A316A864</accession>
<dbReference type="InterPro" id="IPR022602">
    <property type="entry name" value="DUF2813"/>
</dbReference>
<dbReference type="GO" id="GO:0016887">
    <property type="term" value="F:ATP hydrolysis activity"/>
    <property type="evidence" value="ECO:0007669"/>
    <property type="project" value="InterPro"/>
</dbReference>
<evidence type="ECO:0000313" key="3">
    <source>
        <dbReference type="Proteomes" id="UP000245469"/>
    </source>
</evidence>
<dbReference type="InterPro" id="IPR027417">
    <property type="entry name" value="P-loop_NTPase"/>
</dbReference>
<comment type="caution">
    <text evidence="2">The sequence shown here is derived from an EMBL/GenBank/DDBJ whole genome shotgun (WGS) entry which is preliminary data.</text>
</comment>